<dbReference type="Pfam" id="PF05962">
    <property type="entry name" value="HutD"/>
    <property type="match status" value="1"/>
</dbReference>
<protein>
    <recommendedName>
        <fullName evidence="3">HutD family protein</fullName>
    </recommendedName>
</protein>
<reference evidence="2" key="1">
    <citation type="journal article" date="2019" name="Int. J. Syst. Evol. Microbiol.">
        <title>The Global Catalogue of Microorganisms (GCM) 10K type strain sequencing project: providing services to taxonomists for standard genome sequencing and annotation.</title>
        <authorList>
            <consortium name="The Broad Institute Genomics Platform"/>
            <consortium name="The Broad Institute Genome Sequencing Center for Infectious Disease"/>
            <person name="Wu L."/>
            <person name="Ma J."/>
        </authorList>
    </citation>
    <scope>NUCLEOTIDE SEQUENCE [LARGE SCALE GENOMIC DNA]</scope>
    <source>
        <strain evidence="2">NBRC 112502</strain>
    </source>
</reference>
<name>A0ABQ6A9I3_9PROT</name>
<gene>
    <name evidence="1" type="ORF">GCM10010909_19480</name>
</gene>
<dbReference type="CDD" id="cd20293">
    <property type="entry name" value="cupin_HutD_N"/>
    <property type="match status" value="1"/>
</dbReference>
<sequence length="192" mass="20889">MRIIESAGYRQMPWKNGAGTTAEIAVAPPGATTDDFDWRISMAQVGADGWFSEFPQIDRTLAVLEGNGIVLSISEAPPVRISPASIPYSFAADAPAFAKLVDGPILDLNVMTRRNRFTHRLLRLDTEAPVRWQLQAGITVVLSCSGALGLDDGIHSGRLPARDAAFFESQTRPLIVTPEGRTAIYLIELNRV</sequence>
<evidence type="ECO:0000313" key="2">
    <source>
        <dbReference type="Proteomes" id="UP001156641"/>
    </source>
</evidence>
<dbReference type="EMBL" id="BSOS01000065">
    <property type="protein sequence ID" value="GLR67267.1"/>
    <property type="molecule type" value="Genomic_DNA"/>
</dbReference>
<dbReference type="Proteomes" id="UP001156641">
    <property type="component" value="Unassembled WGS sequence"/>
</dbReference>
<dbReference type="PANTHER" id="PTHR37943:SF1">
    <property type="entry name" value="PROTEIN VES"/>
    <property type="match status" value="1"/>
</dbReference>
<proteinExistence type="predicted"/>
<comment type="caution">
    <text evidence="1">The sequence shown here is derived from an EMBL/GenBank/DDBJ whole genome shotgun (WGS) entry which is preliminary data.</text>
</comment>
<dbReference type="InterPro" id="IPR011051">
    <property type="entry name" value="RmlC_Cupin_sf"/>
</dbReference>
<evidence type="ECO:0008006" key="3">
    <source>
        <dbReference type="Google" id="ProtNLM"/>
    </source>
</evidence>
<dbReference type="PANTHER" id="PTHR37943">
    <property type="entry name" value="PROTEIN VES"/>
    <property type="match status" value="1"/>
</dbReference>
<dbReference type="SUPFAM" id="SSF51182">
    <property type="entry name" value="RmlC-like cupins"/>
    <property type="match status" value="1"/>
</dbReference>
<dbReference type="InterPro" id="IPR014710">
    <property type="entry name" value="RmlC-like_jellyroll"/>
</dbReference>
<organism evidence="1 2">
    <name type="scientific">Acidocella aquatica</name>
    <dbReference type="NCBI Taxonomy" id="1922313"/>
    <lineage>
        <taxon>Bacteria</taxon>
        <taxon>Pseudomonadati</taxon>
        <taxon>Pseudomonadota</taxon>
        <taxon>Alphaproteobacteria</taxon>
        <taxon>Acetobacterales</taxon>
        <taxon>Acidocellaceae</taxon>
        <taxon>Acidocella</taxon>
    </lineage>
</organism>
<evidence type="ECO:0000313" key="1">
    <source>
        <dbReference type="EMBL" id="GLR67267.1"/>
    </source>
</evidence>
<keyword evidence="2" id="KW-1185">Reference proteome</keyword>
<dbReference type="RefSeq" id="WP_284257994.1">
    <property type="nucleotide sequence ID" value="NZ_BSOS01000065.1"/>
</dbReference>
<dbReference type="InterPro" id="IPR010282">
    <property type="entry name" value="Uncharacterised_HutD/Ves"/>
</dbReference>
<accession>A0ABQ6A9I3</accession>
<dbReference type="Gene3D" id="2.60.120.10">
    <property type="entry name" value="Jelly Rolls"/>
    <property type="match status" value="1"/>
</dbReference>